<evidence type="ECO:0000256" key="11">
    <source>
        <dbReference type="ARBA" id="ARBA00023180"/>
    </source>
</evidence>
<organism evidence="15 16">
    <name type="scientific">Ascoidea rubescens DSM 1968</name>
    <dbReference type="NCBI Taxonomy" id="1344418"/>
    <lineage>
        <taxon>Eukaryota</taxon>
        <taxon>Fungi</taxon>
        <taxon>Dikarya</taxon>
        <taxon>Ascomycota</taxon>
        <taxon>Saccharomycotina</taxon>
        <taxon>Saccharomycetes</taxon>
        <taxon>Ascoideaceae</taxon>
        <taxon>Ascoidea</taxon>
    </lineage>
</organism>
<feature type="transmembrane region" description="Helical" evidence="12">
    <location>
        <begin position="861"/>
        <end position="878"/>
    </location>
</feature>
<feature type="transmembrane region" description="Helical" evidence="12">
    <location>
        <begin position="1220"/>
        <end position="1248"/>
    </location>
</feature>
<feature type="domain" description="SSD" evidence="14">
    <location>
        <begin position="625"/>
        <end position="794"/>
    </location>
</feature>
<dbReference type="InterPro" id="IPR000731">
    <property type="entry name" value="SSD"/>
</dbReference>
<dbReference type="GO" id="GO:0015918">
    <property type="term" value="P:sterol transport"/>
    <property type="evidence" value="ECO:0007669"/>
    <property type="project" value="EnsemblFungi"/>
</dbReference>
<dbReference type="PANTHER" id="PTHR45727">
    <property type="entry name" value="NPC INTRACELLULAR CHOLESTEROL TRANSPORTER 1"/>
    <property type="match status" value="1"/>
</dbReference>
<dbReference type="Proteomes" id="UP000095038">
    <property type="component" value="Unassembled WGS sequence"/>
</dbReference>
<keyword evidence="7" id="KW-0445">Lipid transport</keyword>
<keyword evidence="5 13" id="KW-0732">Signal</keyword>
<feature type="transmembrane region" description="Helical" evidence="12">
    <location>
        <begin position="1260"/>
        <end position="1283"/>
    </location>
</feature>
<dbReference type="PROSITE" id="PS50156">
    <property type="entry name" value="SSD"/>
    <property type="match status" value="1"/>
</dbReference>
<evidence type="ECO:0000259" key="14">
    <source>
        <dbReference type="PROSITE" id="PS50156"/>
    </source>
</evidence>
<evidence type="ECO:0000256" key="1">
    <source>
        <dbReference type="ARBA" id="ARBA00004127"/>
    </source>
</evidence>
<feature type="transmembrane region" description="Helical" evidence="12">
    <location>
        <begin position="365"/>
        <end position="394"/>
    </location>
</feature>
<evidence type="ECO:0000313" key="16">
    <source>
        <dbReference type="Proteomes" id="UP000095038"/>
    </source>
</evidence>
<dbReference type="OrthoDB" id="6510177at2759"/>
<feature type="transmembrane region" description="Helical" evidence="12">
    <location>
        <begin position="744"/>
        <end position="763"/>
    </location>
</feature>
<evidence type="ECO:0000256" key="2">
    <source>
        <dbReference type="ARBA" id="ARBA00005585"/>
    </source>
</evidence>
<reference evidence="16" key="1">
    <citation type="submission" date="2016-05" db="EMBL/GenBank/DDBJ databases">
        <title>Comparative genomics of biotechnologically important yeasts.</title>
        <authorList>
            <consortium name="DOE Joint Genome Institute"/>
            <person name="Riley R."/>
            <person name="Haridas S."/>
            <person name="Wolfe K.H."/>
            <person name="Lopes M.R."/>
            <person name="Hittinger C.T."/>
            <person name="Goker M."/>
            <person name="Salamov A."/>
            <person name="Wisecaver J."/>
            <person name="Long T.M."/>
            <person name="Aerts A.L."/>
            <person name="Barry K."/>
            <person name="Choi C."/>
            <person name="Clum A."/>
            <person name="Coughlan A.Y."/>
            <person name="Deshpande S."/>
            <person name="Douglass A.P."/>
            <person name="Hanson S.J."/>
            <person name="Klenk H.-P."/>
            <person name="Labutti K."/>
            <person name="Lapidus A."/>
            <person name="Lindquist E."/>
            <person name="Lipzen A."/>
            <person name="Meier-Kolthoff J.P."/>
            <person name="Ohm R.A."/>
            <person name="Otillar R.P."/>
            <person name="Pangilinan J."/>
            <person name="Peng Y."/>
            <person name="Rokas A."/>
            <person name="Rosa C.A."/>
            <person name="Scheuner C."/>
            <person name="Sibirny A.A."/>
            <person name="Slot J.C."/>
            <person name="Stielow J.B."/>
            <person name="Sun H."/>
            <person name="Kurtzman C.P."/>
            <person name="Blackwell M."/>
            <person name="Grigoriev I.V."/>
            <person name="Jeffries T.W."/>
        </authorList>
    </citation>
    <scope>NUCLEOTIDE SEQUENCE [LARGE SCALE GENOMIC DNA]</scope>
    <source>
        <strain evidence="16">DSM 1968</strain>
    </source>
</reference>
<dbReference type="Pfam" id="PF16414">
    <property type="entry name" value="NPC1_N"/>
    <property type="match status" value="1"/>
</dbReference>
<dbReference type="PANTHER" id="PTHR45727:SF2">
    <property type="entry name" value="NPC INTRACELLULAR CHOLESTEROL TRANSPORTER 1"/>
    <property type="match status" value="1"/>
</dbReference>
<evidence type="ECO:0000256" key="13">
    <source>
        <dbReference type="SAM" id="SignalP"/>
    </source>
</evidence>
<feature type="transmembrane region" description="Helical" evidence="12">
    <location>
        <begin position="769"/>
        <end position="794"/>
    </location>
</feature>
<name>A0A1D2VR30_9ASCO</name>
<dbReference type="GO" id="GO:0032934">
    <property type="term" value="F:sterol binding"/>
    <property type="evidence" value="ECO:0007669"/>
    <property type="project" value="EnsemblFungi"/>
</dbReference>
<evidence type="ECO:0000313" key="15">
    <source>
        <dbReference type="EMBL" id="ODV64049.1"/>
    </source>
</evidence>
<comment type="similarity">
    <text evidence="2">Belongs to the patched family.</text>
</comment>
<dbReference type="FunCoup" id="A0A1D2VR30">
    <property type="interactions" value="529"/>
</dbReference>
<dbReference type="GO" id="GO:0000329">
    <property type="term" value="C:fungal-type vacuole membrane"/>
    <property type="evidence" value="ECO:0007669"/>
    <property type="project" value="EnsemblFungi"/>
</dbReference>
<evidence type="ECO:0000256" key="6">
    <source>
        <dbReference type="ARBA" id="ARBA00022989"/>
    </source>
</evidence>
<dbReference type="FunFam" id="1.20.1640.10:FF:000029">
    <property type="entry name" value="Putative Patched sphingolipid transporter"/>
    <property type="match status" value="1"/>
</dbReference>
<evidence type="ECO:0000256" key="9">
    <source>
        <dbReference type="ARBA" id="ARBA00023136"/>
    </source>
</evidence>
<protein>
    <submittedName>
        <fullName evidence="15">Vacuolar membrane protein that transits through the biosynthetic vacuolar protein sorting pathway</fullName>
    </submittedName>
</protein>
<keyword evidence="11" id="KW-0325">Glycoprotein</keyword>
<proteinExistence type="inferred from homology"/>
<dbReference type="GO" id="GO:0006665">
    <property type="term" value="P:sphingolipid metabolic process"/>
    <property type="evidence" value="ECO:0007669"/>
    <property type="project" value="EnsemblFungi"/>
</dbReference>
<dbReference type="InterPro" id="IPR053958">
    <property type="entry name" value="HMGCR/SNAP/NPC1-like_SSD"/>
</dbReference>
<evidence type="ECO:0000256" key="3">
    <source>
        <dbReference type="ARBA" id="ARBA00022448"/>
    </source>
</evidence>
<dbReference type="RefSeq" id="XP_020050356.1">
    <property type="nucleotide sequence ID" value="XM_020194326.1"/>
</dbReference>
<evidence type="ECO:0000256" key="12">
    <source>
        <dbReference type="SAM" id="Phobius"/>
    </source>
</evidence>
<dbReference type="EMBL" id="KV454475">
    <property type="protein sequence ID" value="ODV64049.1"/>
    <property type="molecule type" value="Genomic_DNA"/>
</dbReference>
<dbReference type="SUPFAM" id="SSF82866">
    <property type="entry name" value="Multidrug efflux transporter AcrB transmembrane domain"/>
    <property type="match status" value="2"/>
</dbReference>
<feature type="transmembrane region" description="Helical" evidence="12">
    <location>
        <begin position="1148"/>
        <end position="1169"/>
    </location>
</feature>
<keyword evidence="8" id="KW-0443">Lipid metabolism</keyword>
<dbReference type="GO" id="GO:0012505">
    <property type="term" value="C:endomembrane system"/>
    <property type="evidence" value="ECO:0007669"/>
    <property type="project" value="UniProtKB-SubCell"/>
</dbReference>
<gene>
    <name evidence="15" type="ORF">ASCRUDRAFT_78995</name>
</gene>
<dbReference type="FunFam" id="1.20.1640.10:FF:000008">
    <property type="entry name" value="NPC intracellular cholesterol transporter 1"/>
    <property type="match status" value="1"/>
</dbReference>
<sequence length="1317" mass="147756">MRRCFFFCLVLSCCCLALAGYTDVHHQGYCATYDNCGKKSIFGGELPCPANVPASIPTQDDKDLLVSICGPLWENQSLVCCSNSQLNVLQQQLKKADNIIASCPACRDNFYQLFCRFSCSPNQSQFVNVTQIQSSISKKPIVKEIDQYVDPSWAENFYDSCKNVKFGATNGYAMDLIGGGAKDYKQFLKFLGDEKPLLGGSPFQINFKWPQDDYLSLPPDIKPSNGLVKYCNDSNPDFKCACSDCPNSCPTLPNWNEKLSCHVGLLPCFSFSIILLYIILALFYFSGYLGYLYYNHFNINKNLLQDDSLDNTTHNSIDDDELDSNFTNDLDHDDISHLSGRLLSSSQHNQSYFINNLLEKWFGKLAFICALHPWIIISVALAITFLLSSGMFFIKLEKNPINLWVSSSAEAFKQKQFFDQNFGPFYKAEQIFIVNDTGPVLNYNTLNWWFDIETKINQLSIDYIDSSDENNIDLNKINQIYKISLDDICLKPTGDACVIESFTQYFQGDPSLLDPNTWEKDLTECATSPVNCLPPFQQPLKKELLFGGYQNNDILTSKALVITYVINNNIDDQSQISKATEQWEKLLESFLLNNVTKEAQDLGLRVSFTTDISLEKELNKSTNTDIKIIIISYLMMFSYASLALSGGLPSFDNIDTFVNTKISIGLAGIFIVLLSVSSSAGLFALFGVKSTLIIAEVIPFLILAVGVDNIFLICHELKHMNRSYPNESVPERVSRAVGRMGPSILLSATSQFLAFSLGAFVAMPAVRNFALYSAGASFFNTSLQLTAFVSLLALDQQRTDDMKLDIFPWVKVESIRSKSITNSERGLLIPEILSQPDETVFSRLLRKYYAPFILKKKVKPVILAIFIAWFGVSLALFPKIKFGLDQRIAIPSDSYLIDYFNDIYDYFNTGAPVYFVVKDLNVTQRENQQKLCGRFSTCDEYSLTNILEQERKRPEFSTLAEPAASWIDDFFLFLNPDLDECCRFRKNTNQTQVCSPFDSSRRCEACFLNHEPKWDTSMKGFPEGEEFLKFLDIWIETPSSPCPLGGKAPYSRSVVINEEGVTVEASTFRTSHVPLRSQDDFIKGYRSSLRITSDIKKYTGLDVFAYSPFYIFFVQYETIVSLTFTLLGTALIILFFNSSLLLGSFRTAGVLSGTVLLILVDIGGVMAIWNISLNAVALVNLVICTGIAVEFCTHIARGFTVADQLEFGGRSCGTRVQRSFHSLTGIGGSVFGGIALTKLIGVFVLAFTRSKIFQVYYFRMWLALVVIASLHSLMFLPIVLSYCGGRSYIFSSKVSAVSDDLASRLRFNEISGNDSDD</sequence>
<dbReference type="Gene3D" id="1.20.1640.10">
    <property type="entry name" value="Multidrug efflux transporter AcrB transmembrane domain"/>
    <property type="match status" value="2"/>
</dbReference>
<dbReference type="GeneID" id="30967962"/>
<dbReference type="InParanoid" id="A0A1D2VR30"/>
<feature type="transmembrane region" description="Helical" evidence="12">
    <location>
        <begin position="663"/>
        <end position="686"/>
    </location>
</feature>
<feature type="transmembrane region" description="Helical" evidence="12">
    <location>
        <begin position="269"/>
        <end position="294"/>
    </location>
</feature>
<evidence type="ECO:0000256" key="5">
    <source>
        <dbReference type="ARBA" id="ARBA00022729"/>
    </source>
</evidence>
<accession>A0A1D2VR30</accession>
<keyword evidence="10" id="KW-1015">Disulfide bond</keyword>
<evidence type="ECO:0000256" key="8">
    <source>
        <dbReference type="ARBA" id="ARBA00023098"/>
    </source>
</evidence>
<keyword evidence="9 12" id="KW-0472">Membrane</keyword>
<feature type="signal peptide" evidence="13">
    <location>
        <begin position="1"/>
        <end position="19"/>
    </location>
</feature>
<dbReference type="STRING" id="1344418.A0A1D2VR30"/>
<dbReference type="InterPro" id="IPR032190">
    <property type="entry name" value="NPC1_N"/>
</dbReference>
<evidence type="ECO:0000256" key="10">
    <source>
        <dbReference type="ARBA" id="ARBA00023157"/>
    </source>
</evidence>
<dbReference type="Pfam" id="PF22314">
    <property type="entry name" value="NPC1_MLD"/>
    <property type="match status" value="1"/>
</dbReference>
<keyword evidence="4 12" id="KW-0812">Transmembrane</keyword>
<feature type="transmembrane region" description="Helical" evidence="12">
    <location>
        <begin position="1109"/>
        <end position="1136"/>
    </location>
</feature>
<evidence type="ECO:0000256" key="4">
    <source>
        <dbReference type="ARBA" id="ARBA00022692"/>
    </source>
</evidence>
<feature type="transmembrane region" description="Helical" evidence="12">
    <location>
        <begin position="692"/>
        <end position="714"/>
    </location>
</feature>
<keyword evidence="6 12" id="KW-1133">Transmembrane helix</keyword>
<comment type="subcellular location">
    <subcellularLocation>
        <location evidence="1">Endomembrane system</location>
        <topology evidence="1">Multi-pass membrane protein</topology>
    </subcellularLocation>
</comment>
<keyword evidence="3" id="KW-0813">Transport</keyword>
<dbReference type="InterPro" id="IPR053956">
    <property type="entry name" value="NPC1_MLD"/>
</dbReference>
<feature type="transmembrane region" description="Helical" evidence="12">
    <location>
        <begin position="628"/>
        <end position="651"/>
    </location>
</feature>
<feature type="chain" id="PRO_5008910617" evidence="13">
    <location>
        <begin position="20"/>
        <end position="1317"/>
    </location>
</feature>
<dbReference type="Pfam" id="PF12349">
    <property type="entry name" value="Sterol-sensing"/>
    <property type="match status" value="1"/>
</dbReference>
<evidence type="ECO:0000256" key="7">
    <source>
        <dbReference type="ARBA" id="ARBA00023055"/>
    </source>
</evidence>
<keyword evidence="16" id="KW-1185">Reference proteome</keyword>